<evidence type="ECO:0000256" key="8">
    <source>
        <dbReference type="ARBA" id="ARBA00048572"/>
    </source>
</evidence>
<dbReference type="CDD" id="cd05372">
    <property type="entry name" value="ENR_SDR"/>
    <property type="match status" value="1"/>
</dbReference>
<dbReference type="InterPro" id="IPR002347">
    <property type="entry name" value="SDR_fam"/>
</dbReference>
<feature type="binding site" evidence="11">
    <location>
        <position position="166"/>
    </location>
    <ligand>
        <name>NAD(+)</name>
        <dbReference type="ChEBI" id="CHEBI:57540"/>
    </ligand>
</feature>
<accession>A0A3B0M6R9</accession>
<evidence type="ECO:0000256" key="7">
    <source>
        <dbReference type="ARBA" id="ARBA00023160"/>
    </source>
</evidence>
<comment type="similarity">
    <text evidence="2 9">Belongs to the short-chain dehydrogenases/reductases (SDR) family. FabI subfamily.</text>
</comment>
<evidence type="ECO:0000256" key="10">
    <source>
        <dbReference type="PIRSR" id="PIRSR000094-1"/>
    </source>
</evidence>
<feature type="binding site" evidence="11">
    <location>
        <begin position="23"/>
        <end position="24"/>
    </location>
    <ligand>
        <name>NAD(+)</name>
        <dbReference type="ChEBI" id="CHEBI:57540"/>
    </ligand>
</feature>
<dbReference type="PANTHER" id="PTHR43159">
    <property type="entry name" value="ENOYL-[ACYL-CARRIER-PROTEIN] REDUCTASE"/>
    <property type="match status" value="1"/>
</dbReference>
<dbReference type="OrthoDB" id="9803628at2"/>
<dbReference type="Gene3D" id="3.40.50.720">
    <property type="entry name" value="NAD(P)-binding Rossmann-like Domain"/>
    <property type="match status" value="1"/>
</dbReference>
<feature type="binding site" evidence="11">
    <location>
        <position position="17"/>
    </location>
    <ligand>
        <name>NAD(+)</name>
        <dbReference type="ChEBI" id="CHEBI:57540"/>
    </ligand>
</feature>
<dbReference type="GO" id="GO:0004318">
    <property type="term" value="F:enoyl-[acyl-carrier-protein] reductase (NADH) activity"/>
    <property type="evidence" value="ECO:0007669"/>
    <property type="project" value="UniProtKB-EC"/>
</dbReference>
<protein>
    <recommendedName>
        <fullName evidence="9">Enoyl-[acyl-carrier-protein] reductase [NADH]</fullName>
        <ecNumber evidence="9">1.3.1.9</ecNumber>
    </recommendedName>
</protein>
<dbReference type="AlphaFoldDB" id="A0A3B0M6R9"/>
<dbReference type="InterPro" id="IPR014358">
    <property type="entry name" value="Enoyl-ACP_Rdtase_NADH"/>
</dbReference>
<keyword evidence="9 11" id="KW-0520">NAD</keyword>
<keyword evidence="13" id="KW-1185">Reference proteome</keyword>
<name>A0A3B0M6R9_9RHOB</name>
<gene>
    <name evidence="12" type="primary">fabI_2</name>
    <name evidence="12" type="ORF">ROE7235_00855</name>
</gene>
<evidence type="ECO:0000256" key="1">
    <source>
        <dbReference type="ARBA" id="ARBA00005194"/>
    </source>
</evidence>
<dbReference type="UniPathway" id="UPA00094"/>
<keyword evidence="6" id="KW-0443">Lipid metabolism</keyword>
<feature type="binding site" evidence="11">
    <location>
        <begin position="68"/>
        <end position="69"/>
    </location>
    <ligand>
        <name>NAD(+)</name>
        <dbReference type="ChEBI" id="CHEBI:57540"/>
    </ligand>
</feature>
<evidence type="ECO:0000256" key="2">
    <source>
        <dbReference type="ARBA" id="ARBA00009233"/>
    </source>
</evidence>
<dbReference type="InterPro" id="IPR036291">
    <property type="entry name" value="NAD(P)-bd_dom_sf"/>
</dbReference>
<feature type="binding site" evidence="11">
    <location>
        <position position="44"/>
    </location>
    <ligand>
        <name>NAD(+)</name>
        <dbReference type="ChEBI" id="CHEBI:57540"/>
    </ligand>
</feature>
<keyword evidence="7 9" id="KW-0275">Fatty acid biosynthesis</keyword>
<comment type="catalytic activity">
    <reaction evidence="8 9">
        <text>a 2,3-saturated acyl-[ACP] + NAD(+) = a (2E)-enoyl-[ACP] + NADH + H(+)</text>
        <dbReference type="Rhea" id="RHEA:10240"/>
        <dbReference type="Rhea" id="RHEA-COMP:9925"/>
        <dbReference type="Rhea" id="RHEA-COMP:9926"/>
        <dbReference type="ChEBI" id="CHEBI:15378"/>
        <dbReference type="ChEBI" id="CHEBI:57540"/>
        <dbReference type="ChEBI" id="CHEBI:57945"/>
        <dbReference type="ChEBI" id="CHEBI:78784"/>
        <dbReference type="ChEBI" id="CHEBI:78785"/>
        <dbReference type="EC" id="1.3.1.9"/>
    </reaction>
</comment>
<dbReference type="GO" id="GO:0006633">
    <property type="term" value="P:fatty acid biosynthetic process"/>
    <property type="evidence" value="ECO:0007669"/>
    <property type="project" value="UniProtKB-UniPathway"/>
</dbReference>
<evidence type="ECO:0000256" key="4">
    <source>
        <dbReference type="ARBA" id="ARBA00022832"/>
    </source>
</evidence>
<feature type="active site" description="Proton acceptor" evidence="10">
    <location>
        <position position="159"/>
    </location>
</feature>
<dbReference type="Pfam" id="PF13561">
    <property type="entry name" value="adh_short_C2"/>
    <property type="match status" value="1"/>
</dbReference>
<organism evidence="12 13">
    <name type="scientific">Roseinatronobacter ekhonensis</name>
    <dbReference type="NCBI Taxonomy" id="254356"/>
    <lineage>
        <taxon>Bacteria</taxon>
        <taxon>Pseudomonadati</taxon>
        <taxon>Pseudomonadota</taxon>
        <taxon>Alphaproteobacteria</taxon>
        <taxon>Rhodobacterales</taxon>
        <taxon>Paracoccaceae</taxon>
        <taxon>Roseinatronobacter</taxon>
    </lineage>
</organism>
<keyword evidence="3 9" id="KW-0444">Lipid biosynthesis</keyword>
<comment type="pathway">
    <text evidence="1">Lipid metabolism; fatty acid biosynthesis.</text>
</comment>
<dbReference type="PRINTS" id="PR00081">
    <property type="entry name" value="GDHRDH"/>
</dbReference>
<dbReference type="EMBL" id="UIHC01000006">
    <property type="protein sequence ID" value="SUZ31120.1"/>
    <property type="molecule type" value="Genomic_DNA"/>
</dbReference>
<evidence type="ECO:0000313" key="13">
    <source>
        <dbReference type="Proteomes" id="UP000272908"/>
    </source>
</evidence>
<dbReference type="Proteomes" id="UP000272908">
    <property type="component" value="Unassembled WGS sequence"/>
</dbReference>
<dbReference type="NCBIfam" id="NF005717">
    <property type="entry name" value="PRK07533.1"/>
    <property type="match status" value="1"/>
</dbReference>
<dbReference type="SUPFAM" id="SSF51735">
    <property type="entry name" value="NAD(P)-binding Rossmann-fold domains"/>
    <property type="match status" value="1"/>
</dbReference>
<feature type="binding site" evidence="11">
    <location>
        <position position="96"/>
    </location>
    <ligand>
        <name>NAD(+)</name>
        <dbReference type="ChEBI" id="CHEBI:57540"/>
    </ligand>
</feature>
<dbReference type="Gene3D" id="1.10.8.400">
    <property type="entry name" value="Enoyl acyl carrier protein reductase"/>
    <property type="match status" value="1"/>
</dbReference>
<feature type="active site" description="Proton acceptor" evidence="10">
    <location>
        <position position="149"/>
    </location>
</feature>
<evidence type="ECO:0000256" key="11">
    <source>
        <dbReference type="PIRSR" id="PIRSR000094-3"/>
    </source>
</evidence>
<evidence type="ECO:0000256" key="3">
    <source>
        <dbReference type="ARBA" id="ARBA00022516"/>
    </source>
</evidence>
<evidence type="ECO:0000256" key="5">
    <source>
        <dbReference type="ARBA" id="ARBA00023002"/>
    </source>
</evidence>
<evidence type="ECO:0000256" key="6">
    <source>
        <dbReference type="ARBA" id="ARBA00023098"/>
    </source>
</evidence>
<dbReference type="PIRSF" id="PIRSF000094">
    <property type="entry name" value="Enoyl-ACP_rdct"/>
    <property type="match status" value="1"/>
</dbReference>
<keyword evidence="4" id="KW-0276">Fatty acid metabolism</keyword>
<proteinExistence type="inferred from homology"/>
<keyword evidence="5 9" id="KW-0560">Oxidoreductase</keyword>
<evidence type="ECO:0000313" key="12">
    <source>
        <dbReference type="EMBL" id="SUZ31120.1"/>
    </source>
</evidence>
<dbReference type="EC" id="1.3.1.9" evidence="9"/>
<sequence length="257" mass="27686">MLSQNELLKGKKGLIVGIANRHSIGAGCAAAFRVSGADLCITYQNDKARKFVEPVANEVGAEMFLPLDVTDHDQTEAVFAEIEKTWGKLDFLLHSIAFCPKDDLHGRVVDCSQKGFALAMDVSVHSLIRLANKAEPLMKDGGTILTVSYHGAERVVDHYNIMGPVKAALEATTRYLSVELGHKNIRVNALSPGPLQTRAASGIDHFDTLIDDAKARAPLHRLTTIDEVGAMAACLVTDFARSVSGNTAYIDGGHHVV</sequence>
<reference evidence="13" key="1">
    <citation type="submission" date="2018-08" db="EMBL/GenBank/DDBJ databases">
        <authorList>
            <person name="Rodrigo-Torres L."/>
            <person name="Arahal R. D."/>
            <person name="Lucena T."/>
        </authorList>
    </citation>
    <scope>NUCLEOTIDE SEQUENCE [LARGE SCALE GENOMIC DNA]</scope>
    <source>
        <strain evidence="13">CECT 7235</strain>
    </source>
</reference>
<evidence type="ECO:0000256" key="9">
    <source>
        <dbReference type="PIRNR" id="PIRNR000094"/>
    </source>
</evidence>
<dbReference type="PANTHER" id="PTHR43159:SF2">
    <property type="entry name" value="ENOYL-[ACYL-CARRIER-PROTEIN] REDUCTASE [NADH], CHLOROPLASTIC"/>
    <property type="match status" value="1"/>
</dbReference>